<feature type="domain" description="FAR1" evidence="1">
    <location>
        <begin position="112"/>
        <end position="154"/>
    </location>
</feature>
<organism evidence="2 3">
    <name type="scientific">Stephania japonica</name>
    <dbReference type="NCBI Taxonomy" id="461633"/>
    <lineage>
        <taxon>Eukaryota</taxon>
        <taxon>Viridiplantae</taxon>
        <taxon>Streptophyta</taxon>
        <taxon>Embryophyta</taxon>
        <taxon>Tracheophyta</taxon>
        <taxon>Spermatophyta</taxon>
        <taxon>Magnoliopsida</taxon>
        <taxon>Ranunculales</taxon>
        <taxon>Menispermaceae</taxon>
        <taxon>Menispermoideae</taxon>
        <taxon>Cissampelideae</taxon>
        <taxon>Stephania</taxon>
    </lineage>
</organism>
<accession>A0AAP0JSR7</accession>
<evidence type="ECO:0000259" key="1">
    <source>
        <dbReference type="Pfam" id="PF03101"/>
    </source>
</evidence>
<dbReference type="PANTHER" id="PTHR46328">
    <property type="entry name" value="FAR-RED IMPAIRED RESPONSIVE (FAR1) FAMILY PROTEIN-RELATED"/>
    <property type="match status" value="1"/>
</dbReference>
<dbReference type="EMBL" id="JBBNAE010000003">
    <property type="protein sequence ID" value="KAK9138768.1"/>
    <property type="molecule type" value="Genomic_DNA"/>
</dbReference>
<reference evidence="2 3" key="1">
    <citation type="submission" date="2024-01" db="EMBL/GenBank/DDBJ databases">
        <title>Genome assemblies of Stephania.</title>
        <authorList>
            <person name="Yang L."/>
        </authorList>
    </citation>
    <scope>NUCLEOTIDE SEQUENCE [LARGE SCALE GENOMIC DNA]</scope>
    <source>
        <strain evidence="2">QJT</strain>
        <tissue evidence="2">Leaf</tissue>
    </source>
</reference>
<dbReference type="Pfam" id="PF03101">
    <property type="entry name" value="FAR1"/>
    <property type="match status" value="1"/>
</dbReference>
<keyword evidence="3" id="KW-1185">Reference proteome</keyword>
<evidence type="ECO:0000313" key="2">
    <source>
        <dbReference type="EMBL" id="KAK9138768.1"/>
    </source>
</evidence>
<dbReference type="InterPro" id="IPR004330">
    <property type="entry name" value="FAR1_DNA_bnd_dom"/>
</dbReference>
<evidence type="ECO:0000313" key="3">
    <source>
        <dbReference type="Proteomes" id="UP001417504"/>
    </source>
</evidence>
<comment type="caution">
    <text evidence="2">The sequence shown here is derived from an EMBL/GenBank/DDBJ whole genome shotgun (WGS) entry which is preliminary data.</text>
</comment>
<protein>
    <recommendedName>
        <fullName evidence="1">FAR1 domain-containing protein</fullName>
    </recommendedName>
</protein>
<dbReference type="AlphaFoldDB" id="A0AAP0JSR7"/>
<dbReference type="Proteomes" id="UP001417504">
    <property type="component" value="Unassembled WGS sequence"/>
</dbReference>
<proteinExistence type="predicted"/>
<sequence length="270" mass="31370">MPFLYFNSTAQTHQSNSTKKERSKSKYLSRARSSLLQLGLLRSDFNCDLWRQNLGLRKLRFWKELELLVKEQERVNLKRFDTCNLSRSIMPDGSMEGYNNPRSSLLIIRKVKRSETRKPRAVTREGCHAMIMVRKEKSGRWVVTNLETEHSHPLGLPVVGKARWGSAAQFRLGRRLSDKDAIYAALRFTCAVKDVAYFLSCCILLFKDEKDKKIRELSFELHRTNQRSAECREQLNTILRDAEQHANNLTKTVQDIIVDNVKEIEAEGDH</sequence>
<gene>
    <name evidence="2" type="ORF">Sjap_009362</name>
</gene>
<dbReference type="PANTHER" id="PTHR46328:SF42">
    <property type="entry name" value="PROTEIN FAR1-RELATED SEQUENCE 5-LIKE ISOFORM X1"/>
    <property type="match status" value="1"/>
</dbReference>
<name>A0AAP0JSR7_9MAGN</name>